<keyword evidence="1" id="KW-1133">Transmembrane helix</keyword>
<evidence type="ECO:0000313" key="2">
    <source>
        <dbReference type="EMBL" id="MBN8661221.1"/>
    </source>
</evidence>
<evidence type="ECO:0000313" key="3">
    <source>
        <dbReference type="Proteomes" id="UP000664277"/>
    </source>
</evidence>
<dbReference type="Proteomes" id="UP000664277">
    <property type="component" value="Unassembled WGS sequence"/>
</dbReference>
<gene>
    <name evidence="2" type="ORF">J0M35_12715</name>
</gene>
<proteinExistence type="predicted"/>
<dbReference type="AlphaFoldDB" id="A0A8J7TMN9"/>
<evidence type="ECO:0000256" key="1">
    <source>
        <dbReference type="SAM" id="Phobius"/>
    </source>
</evidence>
<sequence>MPRQTESKKEEPRPSLLFSLGKLILPAELWQKIRKPLISFFIVFHAMLNFCYMFNHHPFIAQVNLLFHGYYFFMGLDQDFGVFAPKPRDQNPHMIAIVRYADGTSILWESPRMERLGFLEKIPKERYRKFFDDNTCWSKAPHAWPDIARYIARNSFLDESNPPTSVSLIRYSSKIPPAPIPNPLARSEEEKNPKWLPNPPHYEHNLLLTIQIKPEDLKCHSRP</sequence>
<feature type="transmembrane region" description="Helical" evidence="1">
    <location>
        <begin position="37"/>
        <end position="55"/>
    </location>
</feature>
<protein>
    <submittedName>
        <fullName evidence="2">Uncharacterized protein</fullName>
    </submittedName>
</protein>
<organism evidence="2 3">
    <name type="scientific">Candidatus Obscuribacter phosphatis</name>
    <dbReference type="NCBI Taxonomy" id="1906157"/>
    <lineage>
        <taxon>Bacteria</taxon>
        <taxon>Bacillati</taxon>
        <taxon>Candidatus Melainabacteria</taxon>
        <taxon>Candidatus Obscuribacterales</taxon>
        <taxon>Candidatus Obscuribacteraceae</taxon>
        <taxon>Candidatus Obscuribacter</taxon>
    </lineage>
</organism>
<reference evidence="2" key="1">
    <citation type="submission" date="2021-02" db="EMBL/GenBank/DDBJ databases">
        <title>Genome-Resolved Metagenomics of a Microbial Community Performing Photosynthetic Biological Nutrient Removal.</title>
        <authorList>
            <person name="Mcdaniel E.A."/>
        </authorList>
    </citation>
    <scope>NUCLEOTIDE SEQUENCE</scope>
    <source>
        <strain evidence="2">UWPOB_OBS1</strain>
    </source>
</reference>
<keyword evidence="1" id="KW-0472">Membrane</keyword>
<keyword evidence="1" id="KW-0812">Transmembrane</keyword>
<accession>A0A8J7TMN9</accession>
<comment type="caution">
    <text evidence="2">The sequence shown here is derived from an EMBL/GenBank/DDBJ whole genome shotgun (WGS) entry which is preliminary data.</text>
</comment>
<dbReference type="EMBL" id="JAFLCK010000017">
    <property type="protein sequence ID" value="MBN8661221.1"/>
    <property type="molecule type" value="Genomic_DNA"/>
</dbReference>
<name>A0A8J7TMN9_9BACT</name>